<dbReference type="EMBL" id="AMQM01002760">
    <property type="status" value="NOT_ANNOTATED_CDS"/>
    <property type="molecule type" value="Genomic_DNA"/>
</dbReference>
<proteinExistence type="predicted"/>
<dbReference type="GeneID" id="20201906"/>
<dbReference type="EnsemblMetazoa" id="HelroT167351">
    <property type="protein sequence ID" value="HelroP167351"/>
    <property type="gene ID" value="HelroG167351"/>
</dbReference>
<evidence type="ECO:0000313" key="3">
    <source>
        <dbReference type="EnsemblMetazoa" id="HelroP167351"/>
    </source>
</evidence>
<reference evidence="3" key="3">
    <citation type="submission" date="2015-06" db="UniProtKB">
        <authorList>
            <consortium name="EnsemblMetazoa"/>
        </authorList>
    </citation>
    <scope>IDENTIFICATION</scope>
</reference>
<dbReference type="KEGG" id="hro:HELRODRAFT_167351"/>
<dbReference type="Pfam" id="PF00754">
    <property type="entry name" value="F5_F8_type_C"/>
    <property type="match status" value="1"/>
</dbReference>
<dbReference type="InterPro" id="IPR000421">
    <property type="entry name" value="FA58C"/>
</dbReference>
<keyword evidence="4" id="KW-1185">Reference proteome</keyword>
<dbReference type="EMBL" id="KB095858">
    <property type="protein sequence ID" value="ESO10848.1"/>
    <property type="molecule type" value="Genomic_DNA"/>
</dbReference>
<dbReference type="AlphaFoldDB" id="T1EZA6"/>
<dbReference type="SUPFAM" id="SSF49785">
    <property type="entry name" value="Galactose-binding domain-like"/>
    <property type="match status" value="2"/>
</dbReference>
<evidence type="ECO:0000313" key="4">
    <source>
        <dbReference type="Proteomes" id="UP000015101"/>
    </source>
</evidence>
<dbReference type="CTD" id="20201906"/>
<dbReference type="Gene3D" id="2.60.120.260">
    <property type="entry name" value="Galactose-binding domain-like"/>
    <property type="match status" value="2"/>
</dbReference>
<reference evidence="4" key="1">
    <citation type="submission" date="2012-12" db="EMBL/GenBank/DDBJ databases">
        <authorList>
            <person name="Hellsten U."/>
            <person name="Grimwood J."/>
            <person name="Chapman J.A."/>
            <person name="Shapiro H."/>
            <person name="Aerts A."/>
            <person name="Otillar R.P."/>
            <person name="Terry A.Y."/>
            <person name="Boore J.L."/>
            <person name="Simakov O."/>
            <person name="Marletaz F."/>
            <person name="Cho S.-J."/>
            <person name="Edsinger-Gonzales E."/>
            <person name="Havlak P."/>
            <person name="Kuo D.-H."/>
            <person name="Larsson T."/>
            <person name="Lv J."/>
            <person name="Arendt D."/>
            <person name="Savage R."/>
            <person name="Osoegawa K."/>
            <person name="de Jong P."/>
            <person name="Lindberg D.R."/>
            <person name="Seaver E.C."/>
            <person name="Weisblat D.A."/>
            <person name="Putnam N.H."/>
            <person name="Grigoriev I.V."/>
            <person name="Rokhsar D.S."/>
        </authorList>
    </citation>
    <scope>NUCLEOTIDE SEQUENCE</scope>
</reference>
<dbReference type="PANTHER" id="PTHR45713:SF15">
    <property type="entry name" value="F5_8 TYPE C DOMAIN-CONTAINING PROTEIN"/>
    <property type="match status" value="1"/>
</dbReference>
<dbReference type="Proteomes" id="UP000015101">
    <property type="component" value="Unassembled WGS sequence"/>
</dbReference>
<gene>
    <name evidence="3" type="primary">20201906</name>
    <name evidence="2" type="ORF">HELRODRAFT_167351</name>
</gene>
<dbReference type="HOGENOM" id="CLU_1016628_0_0_1"/>
<dbReference type="InParanoid" id="T1EZA6"/>
<dbReference type="PANTHER" id="PTHR45713">
    <property type="entry name" value="FTP DOMAIN-CONTAINING PROTEIN"/>
    <property type="match status" value="1"/>
</dbReference>
<accession>T1EZA6</accession>
<dbReference type="InterPro" id="IPR008979">
    <property type="entry name" value="Galactose-bd-like_sf"/>
</dbReference>
<dbReference type="InterPro" id="IPR051941">
    <property type="entry name" value="BG_Antigen-Binding_Lectin"/>
</dbReference>
<name>T1EZA6_HELRO</name>
<dbReference type="PROSITE" id="PS50022">
    <property type="entry name" value="FA58C_3"/>
    <property type="match status" value="1"/>
</dbReference>
<feature type="domain" description="F5/8 type C" evidence="1">
    <location>
        <begin position="13"/>
        <end position="170"/>
    </location>
</feature>
<sequence length="274" mass="29647">MLLKLFGVLLSTVSLFAIAVVTNSTFLIPLTNANATQSETWQTHNASLAIDNDVTTWSVAASQATPGAIGWWKVDLGQTYDVSDVAITSSLDFYNSMYLQAFAINVTTEAGLDTLCYLYNSTISIPVGSTFLLTCSQGPVTGRYVEVWRLPGSTFRQDGLAIAEINIYASNIRSGGVSNYEAEKLVYGADLSYEVSLANHPAYQSRTWGLEGPEKAIDNNVTTFSVACITCNETLTSEPGWWMVDLLNETAVAGVVILASSDPYSLVSITTWLE</sequence>
<dbReference type="RefSeq" id="XP_009011117.1">
    <property type="nucleotide sequence ID" value="XM_009012869.1"/>
</dbReference>
<evidence type="ECO:0000313" key="2">
    <source>
        <dbReference type="EMBL" id="ESO10848.1"/>
    </source>
</evidence>
<evidence type="ECO:0000259" key="1">
    <source>
        <dbReference type="PROSITE" id="PS50022"/>
    </source>
</evidence>
<organism evidence="3 4">
    <name type="scientific">Helobdella robusta</name>
    <name type="common">Californian leech</name>
    <dbReference type="NCBI Taxonomy" id="6412"/>
    <lineage>
        <taxon>Eukaryota</taxon>
        <taxon>Metazoa</taxon>
        <taxon>Spiralia</taxon>
        <taxon>Lophotrochozoa</taxon>
        <taxon>Annelida</taxon>
        <taxon>Clitellata</taxon>
        <taxon>Hirudinea</taxon>
        <taxon>Rhynchobdellida</taxon>
        <taxon>Glossiphoniidae</taxon>
        <taxon>Helobdella</taxon>
    </lineage>
</organism>
<reference evidence="2 4" key="2">
    <citation type="journal article" date="2013" name="Nature">
        <title>Insights into bilaterian evolution from three spiralian genomes.</title>
        <authorList>
            <person name="Simakov O."/>
            <person name="Marletaz F."/>
            <person name="Cho S.J."/>
            <person name="Edsinger-Gonzales E."/>
            <person name="Havlak P."/>
            <person name="Hellsten U."/>
            <person name="Kuo D.H."/>
            <person name="Larsson T."/>
            <person name="Lv J."/>
            <person name="Arendt D."/>
            <person name="Savage R."/>
            <person name="Osoegawa K."/>
            <person name="de Jong P."/>
            <person name="Grimwood J."/>
            <person name="Chapman J.A."/>
            <person name="Shapiro H."/>
            <person name="Aerts A."/>
            <person name="Otillar R.P."/>
            <person name="Terry A.Y."/>
            <person name="Boore J.L."/>
            <person name="Grigoriev I.V."/>
            <person name="Lindberg D.R."/>
            <person name="Seaver E.C."/>
            <person name="Weisblat D.A."/>
            <person name="Putnam N.H."/>
            <person name="Rokhsar D.S."/>
        </authorList>
    </citation>
    <scope>NUCLEOTIDE SEQUENCE</scope>
</reference>
<protein>
    <recommendedName>
        <fullName evidence="1">F5/8 type C domain-containing protein</fullName>
    </recommendedName>
</protein>
<dbReference type="OrthoDB" id="6102375at2759"/>